<reference evidence="2" key="1">
    <citation type="journal article" date="2024" name="Proc. Natl. Acad. Sci. U.S.A.">
        <title>Extraordinary preservation of gene collinearity over three hundred million years revealed in homosporous lycophytes.</title>
        <authorList>
            <person name="Li C."/>
            <person name="Wickell D."/>
            <person name="Kuo L.Y."/>
            <person name="Chen X."/>
            <person name="Nie B."/>
            <person name="Liao X."/>
            <person name="Peng D."/>
            <person name="Ji J."/>
            <person name="Jenkins J."/>
            <person name="Williams M."/>
            <person name="Shu S."/>
            <person name="Plott C."/>
            <person name="Barry K."/>
            <person name="Rajasekar S."/>
            <person name="Grimwood J."/>
            <person name="Han X."/>
            <person name="Sun S."/>
            <person name="Hou Z."/>
            <person name="He W."/>
            <person name="Dai G."/>
            <person name="Sun C."/>
            <person name="Schmutz J."/>
            <person name="Leebens-Mack J.H."/>
            <person name="Li F.W."/>
            <person name="Wang L."/>
        </authorList>
    </citation>
    <scope>NUCLEOTIDE SEQUENCE [LARGE SCALE GENOMIC DNA]</scope>
    <source>
        <strain evidence="2">cv. PW_Plant_1</strain>
    </source>
</reference>
<organism evidence="1 2">
    <name type="scientific">Diphasiastrum complanatum</name>
    <name type="common">Issler's clubmoss</name>
    <name type="synonym">Lycopodium complanatum</name>
    <dbReference type="NCBI Taxonomy" id="34168"/>
    <lineage>
        <taxon>Eukaryota</taxon>
        <taxon>Viridiplantae</taxon>
        <taxon>Streptophyta</taxon>
        <taxon>Embryophyta</taxon>
        <taxon>Tracheophyta</taxon>
        <taxon>Lycopodiopsida</taxon>
        <taxon>Lycopodiales</taxon>
        <taxon>Lycopodiaceae</taxon>
        <taxon>Lycopodioideae</taxon>
        <taxon>Diphasiastrum</taxon>
    </lineage>
</organism>
<protein>
    <submittedName>
        <fullName evidence="1">Uncharacterized protein</fullName>
    </submittedName>
</protein>
<dbReference type="EMBL" id="CM055093">
    <property type="protein sequence ID" value="KAJ7565685.1"/>
    <property type="molecule type" value="Genomic_DNA"/>
</dbReference>
<evidence type="ECO:0000313" key="1">
    <source>
        <dbReference type="EMBL" id="KAJ7565685.1"/>
    </source>
</evidence>
<evidence type="ECO:0000313" key="2">
    <source>
        <dbReference type="Proteomes" id="UP001162992"/>
    </source>
</evidence>
<comment type="caution">
    <text evidence="1">The sequence shown here is derived from an EMBL/GenBank/DDBJ whole genome shotgun (WGS) entry which is preliminary data.</text>
</comment>
<proteinExistence type="predicted"/>
<accession>A0ACC2EH11</accession>
<keyword evidence="2" id="KW-1185">Reference proteome</keyword>
<gene>
    <name evidence="1" type="ORF">O6H91_02G071200</name>
</gene>
<dbReference type="Proteomes" id="UP001162992">
    <property type="component" value="Chromosome 2"/>
</dbReference>
<name>A0ACC2EH11_DIPCM</name>
<sequence length="143" mass="16638">MIFELNPKLHGLWHDGSIPINVVFSYHGRDYEVRISNMKDSGHGLFVRCNVKKGEALFPYGGKRYKYSKWKDLWPDYPRMKAYALYEDPRVPVKHMRVIVEDVIEGNVAGYINSSCKSKELTNVEWRLEHGNGPWMEDGAPHQ</sequence>